<evidence type="ECO:0000313" key="7">
    <source>
        <dbReference type="EMBL" id="VDD97091.1"/>
    </source>
</evidence>
<feature type="binding site" evidence="5">
    <location>
        <begin position="267"/>
        <end position="273"/>
    </location>
    <ligand>
        <name>GTP</name>
        <dbReference type="ChEBI" id="CHEBI:37565"/>
    </ligand>
</feature>
<dbReference type="GO" id="GO:0001664">
    <property type="term" value="F:G protein-coupled receptor binding"/>
    <property type="evidence" value="ECO:0007669"/>
    <property type="project" value="TreeGrafter"/>
</dbReference>
<gene>
    <name evidence="7" type="ORF">EVEC_LOCUS11842</name>
</gene>
<dbReference type="GO" id="GO:0005737">
    <property type="term" value="C:cytoplasm"/>
    <property type="evidence" value="ECO:0007669"/>
    <property type="project" value="TreeGrafter"/>
</dbReference>
<dbReference type="Gene3D" id="1.10.400.10">
    <property type="entry name" value="GI Alpha 1, domain 2-like"/>
    <property type="match status" value="1"/>
</dbReference>
<dbReference type="InterPro" id="IPR001019">
    <property type="entry name" value="Gprotein_alpha_su"/>
</dbReference>
<dbReference type="SMART" id="SM00275">
    <property type="entry name" value="G_alpha"/>
    <property type="match status" value="1"/>
</dbReference>
<dbReference type="EMBL" id="UXUI01012803">
    <property type="protein sequence ID" value="VDD97091.1"/>
    <property type="molecule type" value="Genomic_DNA"/>
</dbReference>
<dbReference type="AlphaFoldDB" id="A0A0N4VNU3"/>
<dbReference type="PANTHER" id="PTHR10218:SF212">
    <property type="entry name" value="G PROTEIN ALPHA S SUBUNIT"/>
    <property type="match status" value="1"/>
</dbReference>
<dbReference type="PANTHER" id="PTHR10218">
    <property type="entry name" value="GTP-BINDING PROTEIN ALPHA SUBUNIT"/>
    <property type="match status" value="1"/>
</dbReference>
<dbReference type="GO" id="GO:0005834">
    <property type="term" value="C:heterotrimeric G-protein complex"/>
    <property type="evidence" value="ECO:0007669"/>
    <property type="project" value="TreeGrafter"/>
</dbReference>
<keyword evidence="2 5" id="KW-0342">GTP-binding</keyword>
<evidence type="ECO:0000256" key="6">
    <source>
        <dbReference type="PIRSR" id="PIRSR601019-2"/>
    </source>
</evidence>
<proteinExistence type="predicted"/>
<evidence type="ECO:0000256" key="5">
    <source>
        <dbReference type="PIRSR" id="PIRSR601019-1"/>
    </source>
</evidence>
<dbReference type="GO" id="GO:0046872">
    <property type="term" value="F:metal ion binding"/>
    <property type="evidence" value="ECO:0007669"/>
    <property type="project" value="UniProtKB-KW"/>
</dbReference>
<accession>A0A0N4VNU3</accession>
<keyword evidence="8" id="KW-1185">Reference proteome</keyword>
<dbReference type="InterPro" id="IPR011025">
    <property type="entry name" value="GproteinA_insert"/>
</dbReference>
<evidence type="ECO:0000256" key="2">
    <source>
        <dbReference type="ARBA" id="ARBA00023134"/>
    </source>
</evidence>
<dbReference type="Pfam" id="PF00503">
    <property type="entry name" value="G-alpha"/>
    <property type="match status" value="1"/>
</dbReference>
<evidence type="ECO:0000256" key="4">
    <source>
        <dbReference type="ARBA" id="ARBA00042247"/>
    </source>
</evidence>
<dbReference type="OrthoDB" id="5817230at2759"/>
<protein>
    <recommendedName>
        <fullName evidence="4">Adenylate cyclase-stimulating G alpha protein</fullName>
    </recommendedName>
</protein>
<keyword evidence="1 5" id="KW-0547">Nucleotide-binding</keyword>
<reference evidence="7 8" key="2">
    <citation type="submission" date="2018-10" db="EMBL/GenBank/DDBJ databases">
        <authorList>
            <consortium name="Pathogen Informatics"/>
        </authorList>
    </citation>
    <scope>NUCLEOTIDE SEQUENCE [LARGE SCALE GENOMIC DNA]</scope>
</reference>
<evidence type="ECO:0000256" key="1">
    <source>
        <dbReference type="ARBA" id="ARBA00022741"/>
    </source>
</evidence>
<name>A0A0N4VNU3_ENTVE</name>
<dbReference type="STRING" id="51028.A0A0N4VNU3"/>
<evidence type="ECO:0000313" key="9">
    <source>
        <dbReference type="WBParaSite" id="EVEC_0001266601-mRNA-1"/>
    </source>
</evidence>
<dbReference type="Gene3D" id="3.40.50.300">
    <property type="entry name" value="P-loop containing nucleotide triphosphate hydrolases"/>
    <property type="match status" value="1"/>
</dbReference>
<reference evidence="9" key="1">
    <citation type="submission" date="2017-02" db="UniProtKB">
        <authorList>
            <consortium name="WormBaseParasite"/>
        </authorList>
    </citation>
    <scope>IDENTIFICATION</scope>
</reference>
<keyword evidence="6" id="KW-0460">Magnesium</keyword>
<dbReference type="SUPFAM" id="SSF47895">
    <property type="entry name" value="Transducin (alpha subunit), insertion domain"/>
    <property type="match status" value="1"/>
</dbReference>
<sequence length="346" mass="40513">MNKIDPPVQLDNQATAESKEYLLTETQSPDFDYPQSFCQLLVMSKLEKKFEEFLPNTGDEIVELWEITDDSKCFSYKFDAVPKNFISPAFVWELDWADWNDLRVSCVGIALSRACTIALHHENNVADSHKVVLKWFQGKTCNYRGWIFHLDYLSSLGLDLSNQWLINEHPGWTENFSELQQIYSANTSLKGQHVTQNTGRWSLVLISPTSLIFYDHVIKCWSDRGVQTCFERNFQRSRDLTANNFSFLDKIAMIRRSDYIPSEQDILRCRVMTTGIFETKFEVDRVRFHVWGSFNHDNTFEKPSNSLQFLRFSMDFVQTNLQGLRKSLVKHTRYTGRRQAFSLRES</sequence>
<evidence type="ECO:0000313" key="8">
    <source>
        <dbReference type="Proteomes" id="UP000274131"/>
    </source>
</evidence>
<keyword evidence="6" id="KW-0479">Metal-binding</keyword>
<keyword evidence="3" id="KW-0807">Transducer</keyword>
<dbReference type="GO" id="GO:0007191">
    <property type="term" value="P:adenylate cyclase-activating dopamine receptor signaling pathway"/>
    <property type="evidence" value="ECO:0007669"/>
    <property type="project" value="TreeGrafter"/>
</dbReference>
<dbReference type="GO" id="GO:0007606">
    <property type="term" value="P:sensory perception of chemical stimulus"/>
    <property type="evidence" value="ECO:0007669"/>
    <property type="project" value="TreeGrafter"/>
</dbReference>
<dbReference type="PROSITE" id="PS51882">
    <property type="entry name" value="G_ALPHA"/>
    <property type="match status" value="1"/>
</dbReference>
<evidence type="ECO:0000256" key="3">
    <source>
        <dbReference type="ARBA" id="ARBA00023224"/>
    </source>
</evidence>
<dbReference type="GO" id="GO:0031683">
    <property type="term" value="F:G-protein beta/gamma-subunit complex binding"/>
    <property type="evidence" value="ECO:0007669"/>
    <property type="project" value="InterPro"/>
</dbReference>
<dbReference type="InterPro" id="IPR027417">
    <property type="entry name" value="P-loop_NTPase"/>
</dbReference>
<dbReference type="GO" id="GO:0003924">
    <property type="term" value="F:GTPase activity"/>
    <property type="evidence" value="ECO:0007669"/>
    <property type="project" value="InterPro"/>
</dbReference>
<organism evidence="9">
    <name type="scientific">Enterobius vermicularis</name>
    <name type="common">Human pinworm</name>
    <dbReference type="NCBI Taxonomy" id="51028"/>
    <lineage>
        <taxon>Eukaryota</taxon>
        <taxon>Metazoa</taxon>
        <taxon>Ecdysozoa</taxon>
        <taxon>Nematoda</taxon>
        <taxon>Chromadorea</taxon>
        <taxon>Rhabditida</taxon>
        <taxon>Spirurina</taxon>
        <taxon>Oxyuridomorpha</taxon>
        <taxon>Oxyuroidea</taxon>
        <taxon>Oxyuridae</taxon>
        <taxon>Enterobius</taxon>
    </lineage>
</organism>
<dbReference type="GO" id="GO:0005525">
    <property type="term" value="F:GTP binding"/>
    <property type="evidence" value="ECO:0007669"/>
    <property type="project" value="UniProtKB-KW"/>
</dbReference>
<feature type="binding site" evidence="6">
    <location>
        <position position="273"/>
    </location>
    <ligand>
        <name>Mg(2+)</name>
        <dbReference type="ChEBI" id="CHEBI:18420"/>
    </ligand>
</feature>
<dbReference type="WBParaSite" id="EVEC_0001266601-mRNA-1">
    <property type="protein sequence ID" value="EVEC_0001266601-mRNA-1"/>
    <property type="gene ID" value="EVEC_0001266601"/>
</dbReference>
<dbReference type="Proteomes" id="UP000274131">
    <property type="component" value="Unassembled WGS sequence"/>
</dbReference>